<evidence type="ECO:0000256" key="4">
    <source>
        <dbReference type="ARBA" id="ARBA00022692"/>
    </source>
</evidence>
<comment type="subcellular location">
    <subcellularLocation>
        <location evidence="1">Cell membrane</location>
        <topology evidence="1">Multi-pass membrane protein</topology>
    </subcellularLocation>
</comment>
<feature type="transmembrane region" description="Helical" evidence="7">
    <location>
        <begin position="464"/>
        <end position="482"/>
    </location>
</feature>
<dbReference type="GO" id="GO:0009267">
    <property type="term" value="P:cellular response to starvation"/>
    <property type="evidence" value="ECO:0007669"/>
    <property type="project" value="InterPro"/>
</dbReference>
<feature type="transmembrane region" description="Helical" evidence="7">
    <location>
        <begin position="275"/>
        <end position="294"/>
    </location>
</feature>
<proteinExistence type="inferred from homology"/>
<accession>A0A3A4MWK3</accession>
<evidence type="ECO:0000256" key="1">
    <source>
        <dbReference type="ARBA" id="ARBA00004651"/>
    </source>
</evidence>
<comment type="caution">
    <text evidence="9">The sequence shown here is derived from an EMBL/GenBank/DDBJ whole genome shotgun (WGS) entry which is preliminary data.</text>
</comment>
<protein>
    <submittedName>
        <fullName evidence="9">Carbon starvation protein A</fullName>
    </submittedName>
</protein>
<keyword evidence="3" id="KW-1003">Cell membrane</keyword>
<evidence type="ECO:0000313" key="9">
    <source>
        <dbReference type="EMBL" id="RJP14537.1"/>
    </source>
</evidence>
<keyword evidence="6 7" id="KW-0472">Membrane</keyword>
<dbReference type="InterPro" id="IPR003706">
    <property type="entry name" value="CstA_N"/>
</dbReference>
<reference evidence="9 10" key="1">
    <citation type="journal article" date="2017" name="ISME J.">
        <title>Energy and carbon metabolisms in a deep terrestrial subsurface fluid microbial community.</title>
        <authorList>
            <person name="Momper L."/>
            <person name="Jungbluth S.P."/>
            <person name="Lee M.D."/>
            <person name="Amend J.P."/>
        </authorList>
    </citation>
    <scope>NUCLEOTIDE SEQUENCE [LARGE SCALE GENOMIC DNA]</scope>
    <source>
        <strain evidence="9">SURF_5</strain>
    </source>
</reference>
<feature type="transmembrane region" description="Helical" evidence="7">
    <location>
        <begin position="357"/>
        <end position="378"/>
    </location>
</feature>
<evidence type="ECO:0000256" key="7">
    <source>
        <dbReference type="SAM" id="Phobius"/>
    </source>
</evidence>
<feature type="transmembrane region" description="Helical" evidence="7">
    <location>
        <begin position="244"/>
        <end position="263"/>
    </location>
</feature>
<evidence type="ECO:0000313" key="10">
    <source>
        <dbReference type="Proteomes" id="UP000265882"/>
    </source>
</evidence>
<dbReference type="EMBL" id="QZKU01000143">
    <property type="protein sequence ID" value="RJP14537.1"/>
    <property type="molecule type" value="Genomic_DNA"/>
</dbReference>
<dbReference type="PANTHER" id="PTHR30252:SF0">
    <property type="entry name" value="PEPTIDE TRANSPORTER CSTA"/>
    <property type="match status" value="1"/>
</dbReference>
<feature type="domain" description="CstA N-terminal" evidence="8">
    <location>
        <begin position="4"/>
        <end position="385"/>
    </location>
</feature>
<feature type="transmembrane region" description="Helical" evidence="7">
    <location>
        <begin position="517"/>
        <end position="538"/>
    </location>
</feature>
<evidence type="ECO:0000256" key="5">
    <source>
        <dbReference type="ARBA" id="ARBA00022989"/>
    </source>
</evidence>
<dbReference type="GO" id="GO:0005886">
    <property type="term" value="C:plasma membrane"/>
    <property type="evidence" value="ECO:0007669"/>
    <property type="project" value="UniProtKB-SubCell"/>
</dbReference>
<evidence type="ECO:0000259" key="8">
    <source>
        <dbReference type="Pfam" id="PF02554"/>
    </source>
</evidence>
<name>A0A3A4MWK3_ABYX5</name>
<keyword evidence="4 7" id="KW-0812">Transmembrane</keyword>
<feature type="transmembrane region" description="Helical" evidence="7">
    <location>
        <begin position="216"/>
        <end position="238"/>
    </location>
</feature>
<gene>
    <name evidence="9" type="ORF">C4520_21265</name>
</gene>
<feature type="domain" description="CstA N-terminal" evidence="8">
    <location>
        <begin position="390"/>
        <end position="533"/>
    </location>
</feature>
<keyword evidence="5 7" id="KW-1133">Transmembrane helix</keyword>
<feature type="transmembrane region" description="Helical" evidence="7">
    <location>
        <begin position="412"/>
        <end position="435"/>
    </location>
</feature>
<feature type="transmembrane region" description="Helical" evidence="7">
    <location>
        <begin position="186"/>
        <end position="209"/>
    </location>
</feature>
<dbReference type="AlphaFoldDB" id="A0A3A4MWK3"/>
<dbReference type="PANTHER" id="PTHR30252">
    <property type="entry name" value="INNER MEMBRANE PEPTIDE TRANSPORTER"/>
    <property type="match status" value="1"/>
</dbReference>
<feature type="transmembrane region" description="Helical" evidence="7">
    <location>
        <begin position="550"/>
        <end position="572"/>
    </location>
</feature>
<evidence type="ECO:0000256" key="6">
    <source>
        <dbReference type="ARBA" id="ARBA00023136"/>
    </source>
</evidence>
<dbReference type="Pfam" id="PF02554">
    <property type="entry name" value="CstA"/>
    <property type="match status" value="2"/>
</dbReference>
<evidence type="ECO:0000256" key="3">
    <source>
        <dbReference type="ARBA" id="ARBA00022475"/>
    </source>
</evidence>
<evidence type="ECO:0000256" key="2">
    <source>
        <dbReference type="ARBA" id="ARBA00007755"/>
    </source>
</evidence>
<sequence length="593" mass="63960">MQVLVYLFVAVILYVLAGRIYGNYIGRFFGLNAERPTPAVVVNDGRDFVPTKTSVVFGHHFATIAGAGPILGPTLALLYGYLPAWIWIVFGGIFIGAVHDFSALFASVREEGRSISEIARRAMGKTGFTLFIIFTIIMILLVTSSFLKATAVSLTSEWPIEKLGLTADQTLLKTRVNNDGVLLGRIGGIASTSVIIITGMAPLLGYLLYKKNVRVAYVFLLAALLCIISVVIGFQVPITLQPTTWMIILAVYVTLAAGIPVWIILQPRDFTNVQLLYAGICLLTAGLVAGGFSGSLHFSAPASNIAEGTGHIGFIWPMLCITIACGAVSGFHALAAGGTTSKQVRDERATKSIGFNAMLLESALAVGVVLALASSLNFSDYKSLVWPTLAGGKANPVLAFSLAVGHLLNSSLGIPTAIGTIFGILMVEGFVVTTLDSAVRINRYLFEELWSIILASPPKAMRSYWFNSGLSAVLMLVMAYYNAFVTNWLAFGSANQLLAALTLFSIAVWFMSRGKIAWMIIIPGIFMMVTTIASLLLLPRLYLEKHAYTLLVMDLLLLALSLGVVIVAAKTFRSKWLEMKKMGAAQEIEFAQK</sequence>
<feature type="transmembrane region" description="Helical" evidence="7">
    <location>
        <begin position="127"/>
        <end position="147"/>
    </location>
</feature>
<organism evidence="9 10">
    <name type="scientific">Abyssobacteria bacterium (strain SURF_5)</name>
    <dbReference type="NCBI Taxonomy" id="2093360"/>
    <lineage>
        <taxon>Bacteria</taxon>
        <taxon>Pseudomonadati</taxon>
        <taxon>Candidatus Hydrogenedentota</taxon>
        <taxon>Candidatus Abyssobacteria</taxon>
    </lineage>
</organism>
<dbReference type="Proteomes" id="UP000265882">
    <property type="component" value="Unassembled WGS sequence"/>
</dbReference>
<feature type="transmembrane region" description="Helical" evidence="7">
    <location>
        <begin position="314"/>
        <end position="336"/>
    </location>
</feature>
<feature type="transmembrane region" description="Helical" evidence="7">
    <location>
        <begin position="488"/>
        <end position="510"/>
    </location>
</feature>
<comment type="similarity">
    <text evidence="2">Belongs to the peptide transporter carbon starvation (CstA) (TC 2.A.114) family.</text>
</comment>
<dbReference type="InterPro" id="IPR051605">
    <property type="entry name" value="CstA"/>
</dbReference>
<feature type="transmembrane region" description="Helical" evidence="7">
    <location>
        <begin position="84"/>
        <end position="106"/>
    </location>
</feature>